<reference evidence="1" key="1">
    <citation type="journal article" date="2012" name="Nat. Biotechnol.">
        <title>Reference genome sequence of the model plant Setaria.</title>
        <authorList>
            <person name="Bennetzen J.L."/>
            <person name="Schmutz J."/>
            <person name="Wang H."/>
            <person name="Percifield R."/>
            <person name="Hawkins J."/>
            <person name="Pontaroli A.C."/>
            <person name="Estep M."/>
            <person name="Feng L."/>
            <person name="Vaughn J.N."/>
            <person name="Grimwood J."/>
            <person name="Jenkins J."/>
            <person name="Barry K."/>
            <person name="Lindquist E."/>
            <person name="Hellsten U."/>
            <person name="Deshpande S."/>
            <person name="Wang X."/>
            <person name="Wu X."/>
            <person name="Mitros T."/>
            <person name="Triplett J."/>
            <person name="Yang X."/>
            <person name="Ye C.Y."/>
            <person name="Mauro-Herrera M."/>
            <person name="Wang L."/>
            <person name="Li P."/>
            <person name="Sharma M."/>
            <person name="Sharma R."/>
            <person name="Ronald P.C."/>
            <person name="Panaud O."/>
            <person name="Kellogg E.A."/>
            <person name="Brutnell T.P."/>
            <person name="Doust A.N."/>
            <person name="Tuskan G.A."/>
            <person name="Rokhsar D."/>
            <person name="Devos K.M."/>
        </authorList>
    </citation>
    <scope>NUCLEOTIDE SEQUENCE [LARGE SCALE GENOMIC DNA]</scope>
    <source>
        <strain evidence="1">Yugu1</strain>
    </source>
</reference>
<sequence length="82" mass="8717">MIDLGAPPHPICSPSMPASLCSFPICRFGSLVNTLCAYGVPAPLLLGSPDSLAGIGDDDNRHGLELLLSIFPILSHMYFFSK</sequence>
<protein>
    <submittedName>
        <fullName evidence="1">Uncharacterized protein</fullName>
    </submittedName>
</protein>
<organism evidence="1">
    <name type="scientific">Setaria italica</name>
    <name type="common">Foxtail millet</name>
    <name type="synonym">Panicum italicum</name>
    <dbReference type="NCBI Taxonomy" id="4555"/>
    <lineage>
        <taxon>Eukaryota</taxon>
        <taxon>Viridiplantae</taxon>
        <taxon>Streptophyta</taxon>
        <taxon>Embryophyta</taxon>
        <taxon>Tracheophyta</taxon>
        <taxon>Spermatophyta</taxon>
        <taxon>Magnoliopsida</taxon>
        <taxon>Liliopsida</taxon>
        <taxon>Poales</taxon>
        <taxon>Poaceae</taxon>
        <taxon>PACMAD clade</taxon>
        <taxon>Panicoideae</taxon>
        <taxon>Panicodae</taxon>
        <taxon>Paniceae</taxon>
        <taxon>Cenchrinae</taxon>
        <taxon>Setaria</taxon>
    </lineage>
</organism>
<evidence type="ECO:0000313" key="1">
    <source>
        <dbReference type="EMBL" id="RCV20882.1"/>
    </source>
</evidence>
<gene>
    <name evidence="1" type="ORF">SETIT_4G093600v2</name>
</gene>
<name>A0A368QSJ9_SETIT</name>
<proteinExistence type="predicted"/>
<dbReference type="EMBL" id="CM003531">
    <property type="protein sequence ID" value="RCV20882.1"/>
    <property type="molecule type" value="Genomic_DNA"/>
</dbReference>
<accession>A0A368QSJ9</accession>
<dbReference type="AlphaFoldDB" id="A0A368QSJ9"/>
<reference evidence="1" key="2">
    <citation type="submission" date="2015-07" db="EMBL/GenBank/DDBJ databases">
        <authorList>
            <person name="Noorani M."/>
        </authorList>
    </citation>
    <scope>NUCLEOTIDE SEQUENCE</scope>
    <source>
        <strain evidence="1">Yugu1</strain>
    </source>
</reference>